<keyword evidence="1" id="KW-1133">Transmembrane helix</keyword>
<name>A0A499S2Z6_STAAU</name>
<evidence type="ECO:0000256" key="1">
    <source>
        <dbReference type="SAM" id="Phobius"/>
    </source>
</evidence>
<evidence type="ECO:0000313" key="2">
    <source>
        <dbReference type="EMBL" id="AYK27824.1"/>
    </source>
</evidence>
<evidence type="ECO:0000313" key="3">
    <source>
        <dbReference type="EMBL" id="AYK28099.1"/>
    </source>
</evidence>
<proteinExistence type="predicted"/>
<organism evidence="3">
    <name type="scientific">Staphylococcus aureus</name>
    <dbReference type="NCBI Taxonomy" id="1280"/>
    <lineage>
        <taxon>Bacteria</taxon>
        <taxon>Bacillati</taxon>
        <taxon>Bacillota</taxon>
        <taxon>Bacilli</taxon>
        <taxon>Bacillales</taxon>
        <taxon>Staphylococcaceae</taxon>
        <taxon>Staphylococcus</taxon>
    </lineage>
</organism>
<dbReference type="EMBL" id="MH785232">
    <property type="protein sequence ID" value="AYK27824.1"/>
    <property type="molecule type" value="Genomic_DNA"/>
</dbReference>
<reference evidence="3" key="1">
    <citation type="journal article" date="2019" name="Front. Microbiol.">
        <title>Prevalence of Antibiotic and Heavy Metal Resistance Determinants and Virulence-Related Genetic Elements in Plasmids of Staphylococcus aureus.</title>
        <authorList>
            <person name="Bukowski M."/>
            <person name="Piwowarczyk R."/>
            <person name="Madry A."/>
            <person name="Zagorski-Przybylo R."/>
            <person name="Hydzik M."/>
            <person name="Wladyka B."/>
        </authorList>
    </citation>
    <scope>NUCLEOTIDE SEQUENCE</scope>
    <source>
        <strain evidence="3">Ch3</strain>
        <strain evidence="2">Ch5</strain>
        <plasmid evidence="3">pLUH02</plasmid>
    </source>
</reference>
<dbReference type="AlphaFoldDB" id="A0A499S2Z6"/>
<keyword evidence="3" id="KW-0614">Plasmid</keyword>
<protein>
    <submittedName>
        <fullName evidence="3">Uncharacterized protein</fullName>
    </submittedName>
</protein>
<accession>A0A499S2Z6</accession>
<gene>
    <name evidence="3" type="ORF">BJL67_f00095</name>
    <name evidence="2" type="ORF">BJL68_f00080</name>
</gene>
<sequence>MSPEIKFFKRSGFLKRSLFILQIILGIFLLFFIYKQMNQNHLDTWFILYTVFFIFFSSWFDKHYKKS</sequence>
<dbReference type="EMBL" id="MH785250">
    <property type="protein sequence ID" value="AYK28099.1"/>
    <property type="molecule type" value="Genomic_DNA"/>
</dbReference>
<keyword evidence="1" id="KW-0472">Membrane</keyword>
<feature type="transmembrane region" description="Helical" evidence="1">
    <location>
        <begin position="45"/>
        <end position="61"/>
    </location>
</feature>
<geneLocation type="plasmid" evidence="3">
    <name>pLUH02</name>
</geneLocation>
<keyword evidence="1" id="KW-0812">Transmembrane</keyword>
<feature type="transmembrane region" description="Helical" evidence="1">
    <location>
        <begin position="12"/>
        <end position="33"/>
    </location>
</feature>